<proteinExistence type="predicted"/>
<dbReference type="AlphaFoldDB" id="A0A6L2NRA7"/>
<gene>
    <name evidence="1" type="ORF">Tci_059550</name>
</gene>
<organism evidence="1">
    <name type="scientific">Tanacetum cinerariifolium</name>
    <name type="common">Dalmatian daisy</name>
    <name type="synonym">Chrysanthemum cinerariifolium</name>
    <dbReference type="NCBI Taxonomy" id="118510"/>
    <lineage>
        <taxon>Eukaryota</taxon>
        <taxon>Viridiplantae</taxon>
        <taxon>Streptophyta</taxon>
        <taxon>Embryophyta</taxon>
        <taxon>Tracheophyta</taxon>
        <taxon>Spermatophyta</taxon>
        <taxon>Magnoliopsida</taxon>
        <taxon>eudicotyledons</taxon>
        <taxon>Gunneridae</taxon>
        <taxon>Pentapetalae</taxon>
        <taxon>asterids</taxon>
        <taxon>campanulids</taxon>
        <taxon>Asterales</taxon>
        <taxon>Asteraceae</taxon>
        <taxon>Asteroideae</taxon>
        <taxon>Anthemideae</taxon>
        <taxon>Anthemidinae</taxon>
        <taxon>Tanacetum</taxon>
    </lineage>
</organism>
<name>A0A6L2NRA7_TANCI</name>
<reference evidence="1" key="1">
    <citation type="journal article" date="2019" name="Sci. Rep.">
        <title>Draft genome of Tanacetum cinerariifolium, the natural source of mosquito coil.</title>
        <authorList>
            <person name="Yamashiro T."/>
            <person name="Shiraishi A."/>
            <person name="Satake H."/>
            <person name="Nakayama K."/>
        </authorList>
    </citation>
    <scope>NUCLEOTIDE SEQUENCE</scope>
</reference>
<protein>
    <submittedName>
        <fullName evidence="1">Uncharacterized protein</fullName>
    </submittedName>
</protein>
<evidence type="ECO:0000313" key="1">
    <source>
        <dbReference type="EMBL" id="GEU87572.1"/>
    </source>
</evidence>
<accession>A0A6L2NRA7</accession>
<dbReference type="EMBL" id="BKCJ010009567">
    <property type="protein sequence ID" value="GEU87572.1"/>
    <property type="molecule type" value="Genomic_DNA"/>
</dbReference>
<sequence length="297" mass="34752">MAYASNQDDGNAIEIDTQILNAFMEVDPVSNPAVMDVDVEPWDSYFTVDSFRSLTNLHAYYKIEKVRVDFVWLDENNNKLYYFLHDKDVREKKIAVDVPPNLVAEYKDKTFAQTFVSIHNFQVVYSNPTGYPQYQTYSFLRRDWFIAVNSDTVNTENLFAKETGFQMHSWLPSIRCLVGKVSYDESPIRFSRSTKKSISSLSNYQKYTVIHESSDEEFKNYNIIDDYTNEQDDVALENTKKFTDDEVRNDEVRNDEVGIDIQHSESVSDEYMVEEDDLDDFIDDDDAIDEEYTDDDF</sequence>
<comment type="caution">
    <text evidence="1">The sequence shown here is derived from an EMBL/GenBank/DDBJ whole genome shotgun (WGS) entry which is preliminary data.</text>
</comment>